<dbReference type="KEGG" id="trz:GWP43_03600"/>
<organism evidence="1 2">
    <name type="scientific">Treponema vincentii</name>
    <dbReference type="NCBI Taxonomy" id="69710"/>
    <lineage>
        <taxon>Bacteria</taxon>
        <taxon>Pseudomonadati</taxon>
        <taxon>Spirochaetota</taxon>
        <taxon>Spirochaetia</taxon>
        <taxon>Spirochaetales</taxon>
        <taxon>Treponemataceae</taxon>
        <taxon>Treponema</taxon>
    </lineage>
</organism>
<dbReference type="RefSeq" id="WP_162662768.1">
    <property type="nucleotide sequence ID" value="NZ_CP048020.1"/>
</dbReference>
<dbReference type="InterPro" id="IPR010412">
    <property type="entry name" value="DUF1007"/>
</dbReference>
<dbReference type="EMBL" id="CP048020">
    <property type="protein sequence ID" value="QHX42683.1"/>
    <property type="molecule type" value="Genomic_DNA"/>
</dbReference>
<accession>A0A6P1Y0C6</accession>
<dbReference type="Pfam" id="PF06226">
    <property type="entry name" value="DUF1007"/>
    <property type="match status" value="1"/>
</dbReference>
<dbReference type="AlphaFoldDB" id="A0A6P1Y0C6"/>
<gene>
    <name evidence="1" type="ORF">GWP43_03600</name>
</gene>
<evidence type="ECO:0000313" key="1">
    <source>
        <dbReference type="EMBL" id="QHX42683.1"/>
    </source>
</evidence>
<evidence type="ECO:0000313" key="2">
    <source>
        <dbReference type="Proteomes" id="UP000464374"/>
    </source>
</evidence>
<dbReference type="Proteomes" id="UP000464374">
    <property type="component" value="Chromosome"/>
</dbReference>
<proteinExistence type="predicted"/>
<reference evidence="1 2" key="1">
    <citation type="submission" date="2020-01" db="EMBL/GenBank/DDBJ databases">
        <title>Complete genome sequence of a human oral phylogroup 1 Treponema sp. strain ATCC 700766, originally isolated from periodontitis dental plaque.</title>
        <authorList>
            <person name="Chan Y."/>
            <person name="Huo Y.-B."/>
            <person name="Yu X.-L."/>
            <person name="Zeng H."/>
            <person name="Leung W.-K."/>
            <person name="Watt R.M."/>
        </authorList>
    </citation>
    <scope>NUCLEOTIDE SEQUENCE [LARGE SCALE GENOMIC DNA]</scope>
    <source>
        <strain evidence="1 2">OMZ 804</strain>
    </source>
</reference>
<protein>
    <submittedName>
        <fullName evidence="1">DUF1007 family protein</fullName>
    </submittedName>
</protein>
<sequence length="218" mass="25762">MIRYTHKKIVCISILLSTLLFTAPLQLIAHPHLFISAQTEFVLNEGKVLGAYETWTFDRFFSADIIQGYDLNRDGLFDKAETKDVYDNAFINTKNYSYFTFIRQGDKRRSPEKVSDFSVWQKDGIASYRFYVDLSKYSGDFYFAVYDYSFFCDFRYDEKSPVLFRGSFGKTAPRYTIAENKKYPVYYDPFDTADMTTMYDSWKPGLQTYYPKEIHITY</sequence>
<name>A0A6P1Y0C6_9SPIR</name>